<keyword evidence="4" id="KW-1185">Reference proteome</keyword>
<evidence type="ECO:0000256" key="1">
    <source>
        <dbReference type="SAM" id="SignalP"/>
    </source>
</evidence>
<dbReference type="CDD" id="cd05380">
    <property type="entry name" value="CAP_euk"/>
    <property type="match status" value="1"/>
</dbReference>
<evidence type="ECO:0000313" key="3">
    <source>
        <dbReference type="EMBL" id="KAK6758467.1"/>
    </source>
</evidence>
<feature type="domain" description="SCP" evidence="2">
    <location>
        <begin position="43"/>
        <end position="201"/>
    </location>
</feature>
<gene>
    <name evidence="3" type="primary">Necator_chrV.g20761</name>
    <name evidence="3" type="ORF">RB195_015968</name>
</gene>
<name>A0ABR1E6Z6_NECAM</name>
<evidence type="ECO:0000313" key="4">
    <source>
        <dbReference type="Proteomes" id="UP001303046"/>
    </source>
</evidence>
<accession>A0ABR1E6Z6</accession>
<dbReference type="InterPro" id="IPR001283">
    <property type="entry name" value="CRISP-related"/>
</dbReference>
<dbReference type="Proteomes" id="UP001303046">
    <property type="component" value="Unassembled WGS sequence"/>
</dbReference>
<dbReference type="SMART" id="SM00198">
    <property type="entry name" value="SCP"/>
    <property type="match status" value="1"/>
</dbReference>
<dbReference type="Gene3D" id="3.40.33.10">
    <property type="entry name" value="CAP"/>
    <property type="match status" value="1"/>
</dbReference>
<evidence type="ECO:0000259" key="2">
    <source>
        <dbReference type="SMART" id="SM00198"/>
    </source>
</evidence>
<sequence>MASARIFTVLLCLCCVTLHTSRAQTSPPTNNICPNNTGMMNDEARNLILQTHNQRRTTAARGEVKNGKKTTRLPRAANMMEMKYDCNLETSAQTYANTCTLTASPEGQRAAQGENIATVTGSVAPVEAVRQAENGWWNQISINGMNEKMLFTQYLSTKSRAPIAFTQMVWALSYRLGCGVATCATSTFVVCRYGERGNIINQNVYTTGAPCSNCPSGCTTGGVLCTSPTVV</sequence>
<protein>
    <recommendedName>
        <fullName evidence="2">SCP domain-containing protein</fullName>
    </recommendedName>
</protein>
<dbReference type="EMBL" id="JAVFWL010000005">
    <property type="protein sequence ID" value="KAK6758467.1"/>
    <property type="molecule type" value="Genomic_DNA"/>
</dbReference>
<feature type="signal peptide" evidence="1">
    <location>
        <begin position="1"/>
        <end position="23"/>
    </location>
</feature>
<reference evidence="3 4" key="1">
    <citation type="submission" date="2023-08" db="EMBL/GenBank/DDBJ databases">
        <title>A Necator americanus chromosomal reference genome.</title>
        <authorList>
            <person name="Ilik V."/>
            <person name="Petrzelkova K.J."/>
            <person name="Pardy F."/>
            <person name="Fuh T."/>
            <person name="Niatou-Singa F.S."/>
            <person name="Gouil Q."/>
            <person name="Baker L."/>
            <person name="Ritchie M.E."/>
            <person name="Jex A.R."/>
            <person name="Gazzola D."/>
            <person name="Li H."/>
            <person name="Toshio Fujiwara R."/>
            <person name="Zhan B."/>
            <person name="Aroian R.V."/>
            <person name="Pafco B."/>
            <person name="Schwarz E.M."/>
        </authorList>
    </citation>
    <scope>NUCLEOTIDE SEQUENCE [LARGE SCALE GENOMIC DNA]</scope>
    <source>
        <strain evidence="3 4">Aroian</strain>
        <tissue evidence="3">Whole animal</tissue>
    </source>
</reference>
<dbReference type="SUPFAM" id="SSF55797">
    <property type="entry name" value="PR-1-like"/>
    <property type="match status" value="1"/>
</dbReference>
<proteinExistence type="predicted"/>
<comment type="caution">
    <text evidence="3">The sequence shown here is derived from an EMBL/GenBank/DDBJ whole genome shotgun (WGS) entry which is preliminary data.</text>
</comment>
<organism evidence="3 4">
    <name type="scientific">Necator americanus</name>
    <name type="common">Human hookworm</name>
    <dbReference type="NCBI Taxonomy" id="51031"/>
    <lineage>
        <taxon>Eukaryota</taxon>
        <taxon>Metazoa</taxon>
        <taxon>Ecdysozoa</taxon>
        <taxon>Nematoda</taxon>
        <taxon>Chromadorea</taxon>
        <taxon>Rhabditida</taxon>
        <taxon>Rhabditina</taxon>
        <taxon>Rhabditomorpha</taxon>
        <taxon>Strongyloidea</taxon>
        <taxon>Ancylostomatidae</taxon>
        <taxon>Bunostominae</taxon>
        <taxon>Necator</taxon>
    </lineage>
</organism>
<dbReference type="PANTHER" id="PTHR10334">
    <property type="entry name" value="CYSTEINE-RICH SECRETORY PROTEIN-RELATED"/>
    <property type="match status" value="1"/>
</dbReference>
<dbReference type="PRINTS" id="PR00837">
    <property type="entry name" value="V5TPXLIKE"/>
</dbReference>
<dbReference type="InterPro" id="IPR014044">
    <property type="entry name" value="CAP_dom"/>
</dbReference>
<feature type="chain" id="PRO_5045557584" description="SCP domain-containing protein" evidence="1">
    <location>
        <begin position="24"/>
        <end position="231"/>
    </location>
</feature>
<dbReference type="InterPro" id="IPR035940">
    <property type="entry name" value="CAP_sf"/>
</dbReference>
<keyword evidence="1" id="KW-0732">Signal</keyword>
<dbReference type="Pfam" id="PF00188">
    <property type="entry name" value="CAP"/>
    <property type="match status" value="1"/>
</dbReference>